<sequence>MFLTLDSKFLITRSVCSNKAFLELSAAIIQGARVRIATMFDTHCSLLRNHIIHCWTFVLYSYKTLEEMVFQPIPLDY</sequence>
<keyword evidence="2" id="KW-1185">Reference proteome</keyword>
<organism evidence="1 2">
    <name type="scientific">Sphagnum jensenii</name>
    <dbReference type="NCBI Taxonomy" id="128206"/>
    <lineage>
        <taxon>Eukaryota</taxon>
        <taxon>Viridiplantae</taxon>
        <taxon>Streptophyta</taxon>
        <taxon>Embryophyta</taxon>
        <taxon>Bryophyta</taxon>
        <taxon>Sphagnophytina</taxon>
        <taxon>Sphagnopsida</taxon>
        <taxon>Sphagnales</taxon>
        <taxon>Sphagnaceae</taxon>
        <taxon>Sphagnum</taxon>
    </lineage>
</organism>
<proteinExistence type="predicted"/>
<name>A0ABP0WLF3_9BRYO</name>
<evidence type="ECO:0000313" key="2">
    <source>
        <dbReference type="Proteomes" id="UP001497444"/>
    </source>
</evidence>
<gene>
    <name evidence="1" type="ORF">CSSPJE1EN1_LOCUS13132</name>
</gene>
<evidence type="ECO:0000313" key="1">
    <source>
        <dbReference type="EMBL" id="CAK9267654.1"/>
    </source>
</evidence>
<dbReference type="EMBL" id="OZ020114">
    <property type="protein sequence ID" value="CAK9267654.1"/>
    <property type="molecule type" value="Genomic_DNA"/>
</dbReference>
<protein>
    <submittedName>
        <fullName evidence="1">Uncharacterized protein</fullName>
    </submittedName>
</protein>
<dbReference type="Proteomes" id="UP001497444">
    <property type="component" value="Chromosome 19"/>
</dbReference>
<reference evidence="1" key="1">
    <citation type="submission" date="2024-02" db="EMBL/GenBank/DDBJ databases">
        <authorList>
            <consortium name="ELIXIR-Norway"/>
            <consortium name="Elixir Norway"/>
        </authorList>
    </citation>
    <scope>NUCLEOTIDE SEQUENCE</scope>
</reference>
<accession>A0ABP0WLF3</accession>